<proteinExistence type="predicted"/>
<reference evidence="1 2" key="1">
    <citation type="submission" date="2018-06" db="EMBL/GenBank/DDBJ databases">
        <title>Genomic Encyclopedia of Archaeal and Bacterial Type Strains, Phase II (KMG-II): from individual species to whole genera.</title>
        <authorList>
            <person name="Goeker M."/>
        </authorList>
    </citation>
    <scope>NUCLEOTIDE SEQUENCE [LARGE SCALE GENOMIC DNA]</scope>
    <source>
        <strain evidence="1 2">DSM 29821</strain>
    </source>
</reference>
<organism evidence="1 2">
    <name type="scientific">Chitinophaga dinghuensis</name>
    <dbReference type="NCBI Taxonomy" id="1539050"/>
    <lineage>
        <taxon>Bacteria</taxon>
        <taxon>Pseudomonadati</taxon>
        <taxon>Bacteroidota</taxon>
        <taxon>Chitinophagia</taxon>
        <taxon>Chitinophagales</taxon>
        <taxon>Chitinophagaceae</taxon>
        <taxon>Chitinophaga</taxon>
    </lineage>
</organism>
<dbReference type="NCBIfam" id="NF038153">
    <property type="entry name" value="lant_leader_L1a"/>
    <property type="match status" value="1"/>
</dbReference>
<dbReference type="InterPro" id="IPR058238">
    <property type="entry name" value="Lant_leader_dom"/>
</dbReference>
<evidence type="ECO:0000313" key="1">
    <source>
        <dbReference type="EMBL" id="RAJ77417.1"/>
    </source>
</evidence>
<comment type="caution">
    <text evidence="1">The sequence shown here is derived from an EMBL/GenBank/DDBJ whole genome shotgun (WGS) entry which is preliminary data.</text>
</comment>
<dbReference type="OrthoDB" id="680113at2"/>
<accession>A0A327VSR9</accession>
<gene>
    <name evidence="1" type="ORF">CLV59_107184</name>
</gene>
<dbReference type="Proteomes" id="UP000249819">
    <property type="component" value="Unassembled WGS sequence"/>
</dbReference>
<keyword evidence="2" id="KW-1185">Reference proteome</keyword>
<sequence>MKKKKLSLEKKLTLNKEAVAFLNDAQQNMIAGGQPTTTVMSIRTCPTVVDTCSTIPPGQMACVAC</sequence>
<dbReference type="RefSeq" id="WP_111594010.1">
    <property type="nucleotide sequence ID" value="NZ_QLMA01000007.1"/>
</dbReference>
<dbReference type="AlphaFoldDB" id="A0A327VSR9"/>
<dbReference type="EMBL" id="QLMA01000007">
    <property type="protein sequence ID" value="RAJ77417.1"/>
    <property type="molecule type" value="Genomic_DNA"/>
</dbReference>
<evidence type="ECO:0008006" key="3">
    <source>
        <dbReference type="Google" id="ProtNLM"/>
    </source>
</evidence>
<protein>
    <recommendedName>
        <fullName evidence="3">Natural product</fullName>
    </recommendedName>
</protein>
<name>A0A327VSR9_9BACT</name>
<evidence type="ECO:0000313" key="2">
    <source>
        <dbReference type="Proteomes" id="UP000249819"/>
    </source>
</evidence>